<dbReference type="InterPro" id="IPR029021">
    <property type="entry name" value="Prot-tyrosine_phosphatase-like"/>
</dbReference>
<name>A0ABY7FBU7_MYAAR</name>
<feature type="non-terminal residue" evidence="4">
    <location>
        <position position="1007"/>
    </location>
</feature>
<dbReference type="Proteomes" id="UP001164746">
    <property type="component" value="Chromosome 10"/>
</dbReference>
<dbReference type="PRINTS" id="PR00011">
    <property type="entry name" value="EGFLAMININ"/>
</dbReference>
<proteinExistence type="predicted"/>
<dbReference type="SMART" id="SM00181">
    <property type="entry name" value="EGF"/>
    <property type="match status" value="10"/>
</dbReference>
<dbReference type="InterPro" id="IPR000742">
    <property type="entry name" value="EGF"/>
</dbReference>
<dbReference type="SMART" id="SM00261">
    <property type="entry name" value="FU"/>
    <property type="match status" value="6"/>
</dbReference>
<dbReference type="PANTHER" id="PTHR19134:SF449">
    <property type="entry name" value="TYROSINE-PROTEIN PHOSPHATASE 1"/>
    <property type="match status" value="1"/>
</dbReference>
<sequence length="1007" mass="112596">TCAKIPDECHGCGCCAYGHYRKCENTGYCNNGCEDGYWGERCYYKCMYSNCLRCARNNGYHCECRTGYYGFDCEPWCGTNCETCDKTKGCLSCKGSYWGKTCNDKCRGNCDVCWKSDGHCSSCVKGYWGRFCFDECGSQCKTCNILSGCTKCNKGYYGSKCENYCGDNCLSCDTKLGCTTCDRGYNGPACMCDANCVQCDNLKGCTSCKPRYYSNKGVCQECVLGCTCTNSQNCIGCIKGYFLESNLCSPCPYNCISCTTSTQCTSCTDGRFGNICQYQCKDTCIHGICNSTIALCQCDAYYTGHNCDQCIAGYYGNDCSHRCSLGCLRTCNHADGYCKCKEGWAGDRCDTCDDIYFGNMCSEPCRSSCLSCTGDLNCQRCKPGRYGDYCQHKCGKGCINGSCDTKLGSCQCKNNKFIKSKASGYCHECVPGQYGPMCEQSCPKMCNTCENETNCVSCNDGYFGESCKKPCPDGCKSNTCIKKDGSCLTCKHGYYGKSCGSTCPELCQVCDHYDSCSECKAGYSNTRKQCTCRTDICVNSVGCDSCTNISYYANDNECCLGSIDNCVSFTKTFDNIHCKICRKGYFPHYNGQCKTCNSQCVDSECDPSSGRCLHGCTQGYWNQTCDDECDPECLSCDHADGLCSQCKNNTKYGPFCTMECNNTCENSMCDINGNCTNGCITNTFGKHCENTCDEHCTPNENKTICSEKTGITFNLKIKSKAHEKEPENLLEMYPKVNNGRTTRAENPKGDTDNFHSVTVIGMPNYQSPPTNRSGNERTPNLTEDNLEIDEDDASAREAAVIFEENGGFYYDNAVEISKIKLQVTDLPKYVHSLYLNDLEEEFQKIPYDDDTRVLVRGGETDYINASFIDGFKRRNAYIATLGPMAKQLGDFGQFWRMVWQQKVEKIVMVTNLVEGKKTKCEQYWPDHYQRNMYGDIKVVCKDEQLYKDFIWRHFTLFKNSEKRSLHHLQFTSWPDKDIPDDVTAFIEFRHRVNALASTFDGPIVVHC</sequence>
<keyword evidence="5" id="KW-1185">Reference proteome</keyword>
<feature type="region of interest" description="Disordered" evidence="2">
    <location>
        <begin position="763"/>
        <end position="782"/>
    </location>
</feature>
<dbReference type="Gene3D" id="2.170.300.10">
    <property type="entry name" value="Tie2 ligand-binding domain superfamily"/>
    <property type="match status" value="1"/>
</dbReference>
<dbReference type="EMBL" id="CP111021">
    <property type="protein sequence ID" value="WAR16766.1"/>
    <property type="molecule type" value="Genomic_DNA"/>
</dbReference>
<dbReference type="PRINTS" id="PR00700">
    <property type="entry name" value="PRTYPHPHTASE"/>
</dbReference>
<dbReference type="PROSITE" id="PS50055">
    <property type="entry name" value="TYR_PHOSPHATASE_PTP"/>
    <property type="match status" value="1"/>
</dbReference>
<evidence type="ECO:0000259" key="3">
    <source>
        <dbReference type="PROSITE" id="PS50055"/>
    </source>
</evidence>
<dbReference type="SUPFAM" id="SSF57184">
    <property type="entry name" value="Growth factor receptor domain"/>
    <property type="match status" value="3"/>
</dbReference>
<dbReference type="InterPro" id="IPR050348">
    <property type="entry name" value="Protein-Tyr_Phosphatase"/>
</dbReference>
<gene>
    <name evidence="4" type="ORF">MAR_031360</name>
</gene>
<evidence type="ECO:0000256" key="2">
    <source>
        <dbReference type="SAM" id="MobiDB-lite"/>
    </source>
</evidence>
<dbReference type="Gene3D" id="3.90.190.10">
    <property type="entry name" value="Protein tyrosine phosphatase superfamily"/>
    <property type="match status" value="1"/>
</dbReference>
<dbReference type="InterPro" id="IPR009030">
    <property type="entry name" value="Growth_fac_rcpt_cys_sf"/>
</dbReference>
<dbReference type="CDD" id="cd00047">
    <property type="entry name" value="PTPc"/>
    <property type="match status" value="1"/>
</dbReference>
<dbReference type="SMART" id="SM00194">
    <property type="entry name" value="PTPc"/>
    <property type="match status" value="1"/>
</dbReference>
<evidence type="ECO:0000256" key="1">
    <source>
        <dbReference type="ARBA" id="ARBA00022536"/>
    </source>
</evidence>
<dbReference type="PANTHER" id="PTHR19134">
    <property type="entry name" value="RECEPTOR-TYPE TYROSINE-PROTEIN PHOSPHATASE"/>
    <property type="match status" value="1"/>
</dbReference>
<dbReference type="PROSITE" id="PS01248">
    <property type="entry name" value="EGF_LAM_1"/>
    <property type="match status" value="1"/>
</dbReference>
<dbReference type="InterPro" id="IPR006212">
    <property type="entry name" value="Furin_repeat"/>
</dbReference>
<accession>A0ABY7FBU7</accession>
<dbReference type="InterPro" id="IPR000242">
    <property type="entry name" value="PTP_cat"/>
</dbReference>
<dbReference type="SUPFAM" id="SSF52799">
    <property type="entry name" value="(Phosphotyrosine protein) phosphatases II"/>
    <property type="match status" value="1"/>
</dbReference>
<feature type="non-terminal residue" evidence="4">
    <location>
        <position position="1"/>
    </location>
</feature>
<organism evidence="4 5">
    <name type="scientific">Mya arenaria</name>
    <name type="common">Soft-shell clam</name>
    <dbReference type="NCBI Taxonomy" id="6604"/>
    <lineage>
        <taxon>Eukaryota</taxon>
        <taxon>Metazoa</taxon>
        <taxon>Spiralia</taxon>
        <taxon>Lophotrochozoa</taxon>
        <taxon>Mollusca</taxon>
        <taxon>Bivalvia</taxon>
        <taxon>Autobranchia</taxon>
        <taxon>Heteroconchia</taxon>
        <taxon>Euheterodonta</taxon>
        <taxon>Imparidentia</taxon>
        <taxon>Neoheterodontei</taxon>
        <taxon>Myida</taxon>
        <taxon>Myoidea</taxon>
        <taxon>Myidae</taxon>
        <taxon>Mya</taxon>
    </lineage>
</organism>
<keyword evidence="1" id="KW-0245">EGF-like domain</keyword>
<evidence type="ECO:0000313" key="4">
    <source>
        <dbReference type="EMBL" id="WAR16766.1"/>
    </source>
</evidence>
<reference evidence="4" key="1">
    <citation type="submission" date="2022-11" db="EMBL/GenBank/DDBJ databases">
        <title>Centuries of genome instability and evolution in soft-shell clam transmissible cancer (bioRxiv).</title>
        <authorList>
            <person name="Hart S.F.M."/>
            <person name="Yonemitsu M.A."/>
            <person name="Giersch R.M."/>
            <person name="Beal B.F."/>
            <person name="Arriagada G."/>
            <person name="Davis B.W."/>
            <person name="Ostrander E.A."/>
            <person name="Goff S.P."/>
            <person name="Metzger M.J."/>
        </authorList>
    </citation>
    <scope>NUCLEOTIDE SEQUENCE</scope>
    <source>
        <strain evidence="4">MELC-2E11</strain>
        <tissue evidence="4">Siphon/mantle</tissue>
    </source>
</reference>
<protein>
    <submittedName>
        <fullName evidence="4">PTPRC-like protein</fullName>
    </submittedName>
</protein>
<dbReference type="PROSITE" id="PS00022">
    <property type="entry name" value="EGF_1"/>
    <property type="match status" value="2"/>
</dbReference>
<evidence type="ECO:0000313" key="5">
    <source>
        <dbReference type="Proteomes" id="UP001164746"/>
    </source>
</evidence>
<feature type="domain" description="Tyrosine-protein phosphatase" evidence="3">
    <location>
        <begin position="845"/>
        <end position="1007"/>
    </location>
</feature>
<feature type="compositionally biased region" description="Polar residues" evidence="2">
    <location>
        <begin position="764"/>
        <end position="782"/>
    </location>
</feature>
<dbReference type="InterPro" id="IPR002049">
    <property type="entry name" value="LE_dom"/>
</dbReference>
<dbReference type="Pfam" id="PF00102">
    <property type="entry name" value="Y_phosphatase"/>
    <property type="match status" value="1"/>
</dbReference>